<dbReference type="GO" id="GO:0046654">
    <property type="term" value="P:tetrahydrofolate biosynthetic process"/>
    <property type="evidence" value="ECO:0007669"/>
    <property type="project" value="UniProtKB-UniPathway"/>
</dbReference>
<dbReference type="UniPathway" id="UPA00077">
    <property type="reaction ID" value="UER00158"/>
</dbReference>
<dbReference type="InterPro" id="IPR012259">
    <property type="entry name" value="DHFR"/>
</dbReference>
<dbReference type="InterPro" id="IPR017925">
    <property type="entry name" value="DHFR_CS"/>
</dbReference>
<evidence type="ECO:0000256" key="4">
    <source>
        <dbReference type="ARBA" id="ARBA00022563"/>
    </source>
</evidence>
<accession>A0A642UP79</accession>
<dbReference type="AlphaFoldDB" id="A0A642UP79"/>
<dbReference type="GO" id="GO:0050661">
    <property type="term" value="F:NADP binding"/>
    <property type="evidence" value="ECO:0007669"/>
    <property type="project" value="InterPro"/>
</dbReference>
<dbReference type="PANTHER" id="PTHR48069">
    <property type="entry name" value="DIHYDROFOLATE REDUCTASE"/>
    <property type="match status" value="1"/>
</dbReference>
<evidence type="ECO:0000256" key="1">
    <source>
        <dbReference type="ARBA" id="ARBA00004903"/>
    </source>
</evidence>
<keyword evidence="4" id="KW-0554">One-carbon metabolism</keyword>
<protein>
    <recommendedName>
        <fullName evidence="3">Dihydrofolate reductase</fullName>
        <ecNumber evidence="2">1.5.1.3</ecNumber>
    </recommendedName>
</protein>
<dbReference type="Pfam" id="PF00186">
    <property type="entry name" value="DHFR_1"/>
    <property type="match status" value="1"/>
</dbReference>
<keyword evidence="10" id="KW-1185">Reference proteome</keyword>
<comment type="pathway">
    <text evidence="1">Cofactor biosynthesis; tetrahydrofolate biosynthesis; 5,6,7,8-tetrahydrofolate from 7,8-dihydrofolate: step 1/1.</text>
</comment>
<dbReference type="PROSITE" id="PS00075">
    <property type="entry name" value="DHFR_1"/>
    <property type="match status" value="1"/>
</dbReference>
<dbReference type="SUPFAM" id="SSF53597">
    <property type="entry name" value="Dihydrofolate reductase-like"/>
    <property type="match status" value="1"/>
</dbReference>
<dbReference type="EMBL" id="SWFS01000466">
    <property type="protein sequence ID" value="KAA8902538.1"/>
    <property type="molecule type" value="Genomic_DNA"/>
</dbReference>
<proteinExistence type="inferred from homology"/>
<dbReference type="InterPro" id="IPR001796">
    <property type="entry name" value="DHFR_dom"/>
</dbReference>
<dbReference type="VEuPathDB" id="FungiDB:TRICI_005899"/>
<dbReference type="OrthoDB" id="414698at2759"/>
<dbReference type="CDD" id="cd00209">
    <property type="entry name" value="DHFR"/>
    <property type="match status" value="1"/>
</dbReference>
<evidence type="ECO:0000313" key="9">
    <source>
        <dbReference type="EMBL" id="KAA8902538.1"/>
    </source>
</evidence>
<dbReference type="InterPro" id="IPR024072">
    <property type="entry name" value="DHFR-like_dom_sf"/>
</dbReference>
<organism evidence="9 10">
    <name type="scientific">Trichomonascus ciferrii</name>
    <dbReference type="NCBI Taxonomy" id="44093"/>
    <lineage>
        <taxon>Eukaryota</taxon>
        <taxon>Fungi</taxon>
        <taxon>Dikarya</taxon>
        <taxon>Ascomycota</taxon>
        <taxon>Saccharomycotina</taxon>
        <taxon>Dipodascomycetes</taxon>
        <taxon>Dipodascales</taxon>
        <taxon>Trichomonascaceae</taxon>
        <taxon>Trichomonascus</taxon>
        <taxon>Trichomonascus ciferrii complex</taxon>
    </lineage>
</organism>
<gene>
    <name evidence="9" type="ORF">TRICI_005899</name>
</gene>
<evidence type="ECO:0000256" key="5">
    <source>
        <dbReference type="ARBA" id="ARBA00022857"/>
    </source>
</evidence>
<dbReference type="GO" id="GO:0005739">
    <property type="term" value="C:mitochondrion"/>
    <property type="evidence" value="ECO:0007669"/>
    <property type="project" value="TreeGrafter"/>
</dbReference>
<dbReference type="EC" id="1.5.1.3" evidence="2"/>
<dbReference type="PRINTS" id="PR00070">
    <property type="entry name" value="DHFR"/>
</dbReference>
<evidence type="ECO:0000313" key="10">
    <source>
        <dbReference type="Proteomes" id="UP000761534"/>
    </source>
</evidence>
<keyword evidence="5" id="KW-0521">NADP</keyword>
<sequence>MLKKAGTTLILAAKTPTLGIGSKGNLPWRLKKDMAFFRQATLDGVVIMGRRTWESIPERFRPLKSRVNIVVTSSYNSFTEKGEFVHAVGSYQDALSLSEKTYPQKQVFVIGGGQLYSTALTHPATKHILLTEIYDPQDSVECDTFFIGKGFDWYPIDQNPPKEAEWVRKDESQLKSFLGDNVEIPTQPVVENDLSYTFTLWEKE</sequence>
<dbReference type="GO" id="GO:0004146">
    <property type="term" value="F:dihydrofolate reductase activity"/>
    <property type="evidence" value="ECO:0007669"/>
    <property type="project" value="UniProtKB-EC"/>
</dbReference>
<evidence type="ECO:0000256" key="2">
    <source>
        <dbReference type="ARBA" id="ARBA00012856"/>
    </source>
</evidence>
<dbReference type="Gene3D" id="3.40.430.10">
    <property type="entry name" value="Dihydrofolate Reductase, subunit A"/>
    <property type="match status" value="1"/>
</dbReference>
<evidence type="ECO:0000256" key="3">
    <source>
        <dbReference type="ARBA" id="ARBA00018886"/>
    </source>
</evidence>
<reference evidence="9" key="1">
    <citation type="journal article" date="2019" name="G3 (Bethesda)">
        <title>Genome Assemblies of Two Rare Opportunistic Yeast Pathogens: Diutina rugosa (syn. Candida rugosa) and Trichomonascus ciferrii (syn. Candida ciferrii).</title>
        <authorList>
            <person name="Mixao V."/>
            <person name="Saus E."/>
            <person name="Hansen A.P."/>
            <person name="Lass-Florl C."/>
            <person name="Gabaldon T."/>
        </authorList>
    </citation>
    <scope>NUCLEOTIDE SEQUENCE</scope>
    <source>
        <strain evidence="9">CBS 4856</strain>
    </source>
</reference>
<evidence type="ECO:0000256" key="7">
    <source>
        <dbReference type="RuleBase" id="RU004474"/>
    </source>
</evidence>
<dbReference type="PANTHER" id="PTHR48069:SF3">
    <property type="entry name" value="DIHYDROFOLATE REDUCTASE"/>
    <property type="match status" value="1"/>
</dbReference>
<evidence type="ECO:0000256" key="6">
    <source>
        <dbReference type="ARBA" id="ARBA00023002"/>
    </source>
</evidence>
<comment type="similarity">
    <text evidence="7">Belongs to the dihydrofolate reductase family.</text>
</comment>
<name>A0A642UP79_9ASCO</name>
<dbReference type="GO" id="GO:0046655">
    <property type="term" value="P:folic acid metabolic process"/>
    <property type="evidence" value="ECO:0007669"/>
    <property type="project" value="TreeGrafter"/>
</dbReference>
<comment type="caution">
    <text evidence="9">The sequence shown here is derived from an EMBL/GenBank/DDBJ whole genome shotgun (WGS) entry which is preliminary data.</text>
</comment>
<dbReference type="PROSITE" id="PS51330">
    <property type="entry name" value="DHFR_2"/>
    <property type="match status" value="1"/>
</dbReference>
<evidence type="ECO:0000259" key="8">
    <source>
        <dbReference type="PROSITE" id="PS51330"/>
    </source>
</evidence>
<dbReference type="GO" id="GO:0006730">
    <property type="term" value="P:one-carbon metabolic process"/>
    <property type="evidence" value="ECO:0007669"/>
    <property type="project" value="UniProtKB-KW"/>
</dbReference>
<dbReference type="GO" id="GO:0046452">
    <property type="term" value="P:dihydrofolate metabolic process"/>
    <property type="evidence" value="ECO:0007669"/>
    <property type="project" value="TreeGrafter"/>
</dbReference>
<keyword evidence="6" id="KW-0560">Oxidoreductase</keyword>
<feature type="domain" description="DHFR" evidence="8">
    <location>
        <begin position="7"/>
        <end position="203"/>
    </location>
</feature>
<dbReference type="Proteomes" id="UP000761534">
    <property type="component" value="Unassembled WGS sequence"/>
</dbReference>